<comment type="caution">
    <text evidence="2">The sequence shown here is derived from an EMBL/GenBank/DDBJ whole genome shotgun (WGS) entry which is preliminary data.</text>
</comment>
<reference evidence="2 3" key="1">
    <citation type="journal article" date="2020" name="Mol. Biol. Evol.">
        <title>Distinct Expression and Methylation Patterns for Genes with Different Fates following a Single Whole-Genome Duplication in Flowering Plants.</title>
        <authorList>
            <person name="Shi T."/>
            <person name="Rahmani R.S."/>
            <person name="Gugger P.F."/>
            <person name="Wang M."/>
            <person name="Li H."/>
            <person name="Zhang Y."/>
            <person name="Li Z."/>
            <person name="Wang Q."/>
            <person name="Van de Peer Y."/>
            <person name="Marchal K."/>
            <person name="Chen J."/>
        </authorList>
    </citation>
    <scope>NUCLEOTIDE SEQUENCE [LARGE SCALE GENOMIC DNA]</scope>
    <source>
        <tissue evidence="2">Leaf</tissue>
    </source>
</reference>
<name>A0A822Z7B6_NELNU</name>
<dbReference type="AlphaFoldDB" id="A0A822Z7B6"/>
<feature type="region of interest" description="Disordered" evidence="1">
    <location>
        <begin position="1"/>
        <end position="21"/>
    </location>
</feature>
<keyword evidence="3" id="KW-1185">Reference proteome</keyword>
<sequence length="71" mass="8101">MSIHRSCSREENLPRTNEPTSLKDIDEINEWLMGEVIHDENGAKADLVFDDDTLTWGDVHRASGVELLKIH</sequence>
<evidence type="ECO:0000313" key="3">
    <source>
        <dbReference type="Proteomes" id="UP000607653"/>
    </source>
</evidence>
<accession>A0A822Z7B6</accession>
<dbReference type="EMBL" id="DUZY01000004">
    <property type="protein sequence ID" value="DAD37408.1"/>
    <property type="molecule type" value="Genomic_DNA"/>
</dbReference>
<proteinExistence type="predicted"/>
<protein>
    <submittedName>
        <fullName evidence="2">Uncharacterized protein</fullName>
    </submittedName>
</protein>
<evidence type="ECO:0000256" key="1">
    <source>
        <dbReference type="SAM" id="MobiDB-lite"/>
    </source>
</evidence>
<evidence type="ECO:0000313" key="2">
    <source>
        <dbReference type="EMBL" id="DAD37408.1"/>
    </source>
</evidence>
<organism evidence="2 3">
    <name type="scientific">Nelumbo nucifera</name>
    <name type="common">Sacred lotus</name>
    <dbReference type="NCBI Taxonomy" id="4432"/>
    <lineage>
        <taxon>Eukaryota</taxon>
        <taxon>Viridiplantae</taxon>
        <taxon>Streptophyta</taxon>
        <taxon>Embryophyta</taxon>
        <taxon>Tracheophyta</taxon>
        <taxon>Spermatophyta</taxon>
        <taxon>Magnoliopsida</taxon>
        <taxon>Proteales</taxon>
        <taxon>Nelumbonaceae</taxon>
        <taxon>Nelumbo</taxon>
    </lineage>
</organism>
<dbReference type="Proteomes" id="UP000607653">
    <property type="component" value="Unassembled WGS sequence"/>
</dbReference>
<gene>
    <name evidence="2" type="ORF">HUJ06_008049</name>
</gene>